<name>A0A1E7FSI3_9STRA</name>
<keyword evidence="5" id="KW-0175">Coiled coil</keyword>
<dbReference type="EMBL" id="KV784354">
    <property type="protein sequence ID" value="OEU21045.1"/>
    <property type="molecule type" value="Genomic_DNA"/>
</dbReference>
<proteinExistence type="predicted"/>
<feature type="region of interest" description="Disordered" evidence="6">
    <location>
        <begin position="2499"/>
        <end position="2561"/>
    </location>
</feature>
<feature type="compositionally biased region" description="Low complexity" evidence="6">
    <location>
        <begin position="197"/>
        <end position="221"/>
    </location>
</feature>
<dbReference type="PANTHER" id="PTHR22706:SF1">
    <property type="entry name" value="ASSEMBLY FACTOR FOR SPINDLE MICROTUBULES"/>
    <property type="match status" value="1"/>
</dbReference>
<comment type="subcellular location">
    <subcellularLocation>
        <location evidence="1">Cytoplasm</location>
    </subcellularLocation>
</comment>
<evidence type="ECO:0000313" key="8">
    <source>
        <dbReference type="Proteomes" id="UP000095751"/>
    </source>
</evidence>
<evidence type="ECO:0000256" key="1">
    <source>
        <dbReference type="ARBA" id="ARBA00004496"/>
    </source>
</evidence>
<organism evidence="7 8">
    <name type="scientific">Fragilariopsis cylindrus CCMP1102</name>
    <dbReference type="NCBI Taxonomy" id="635003"/>
    <lineage>
        <taxon>Eukaryota</taxon>
        <taxon>Sar</taxon>
        <taxon>Stramenopiles</taxon>
        <taxon>Ochrophyta</taxon>
        <taxon>Bacillariophyta</taxon>
        <taxon>Bacillariophyceae</taxon>
        <taxon>Bacillariophycidae</taxon>
        <taxon>Bacillariales</taxon>
        <taxon>Bacillariaceae</taxon>
        <taxon>Fragilariopsis</taxon>
    </lineage>
</organism>
<feature type="coiled-coil region" evidence="5">
    <location>
        <begin position="2470"/>
        <end position="2497"/>
    </location>
</feature>
<accession>A0A1E7FSI3</accession>
<feature type="compositionally biased region" description="Basic and acidic residues" evidence="6">
    <location>
        <begin position="181"/>
        <end position="196"/>
    </location>
</feature>
<dbReference type="InterPro" id="IPR027417">
    <property type="entry name" value="P-loop_NTPase"/>
</dbReference>
<evidence type="ECO:0000256" key="6">
    <source>
        <dbReference type="SAM" id="MobiDB-lite"/>
    </source>
</evidence>
<keyword evidence="8" id="KW-1185">Reference proteome</keyword>
<dbReference type="GO" id="GO:0005516">
    <property type="term" value="F:calmodulin binding"/>
    <property type="evidence" value="ECO:0007669"/>
    <property type="project" value="UniProtKB-KW"/>
</dbReference>
<evidence type="ECO:0000256" key="4">
    <source>
        <dbReference type="ARBA" id="ARBA00022860"/>
    </source>
</evidence>
<feature type="region of interest" description="Disordered" evidence="6">
    <location>
        <begin position="308"/>
        <end position="328"/>
    </location>
</feature>
<dbReference type="InterPro" id="IPR000048">
    <property type="entry name" value="IQ_motif_EF-hand-BS"/>
</dbReference>
<feature type="compositionally biased region" description="Polar residues" evidence="6">
    <location>
        <begin position="741"/>
        <end position="753"/>
    </location>
</feature>
<keyword evidence="4" id="KW-0112">Calmodulin-binding</keyword>
<sequence length="2561" mass="292241">MASTTSPRKSNPENNNIFPMVKRSSSPSSSSINSTPSKILSAKFDSLDQQWNAHKALSPSPINRVVQTKTNKKESSSKTTHIDATPNITNSDNNINNRNLPHSKRRSEPSPGDRGIENHRNDRSSQRRHTNSLGASNDNDNNEGNDDDSIGESTVSTLSSTESVFDRLYKRGAKKSSSSASHKESSSRRNSSHDNSKTSSNNITGSSSSSSSNSFVSPTKTLRARNNRKDHLGAYCNRSTVSDTRSLGYTGDKTPQRGTRNYSSLSQRSFVHHNDTSSVASTLSGGSAGFDNSVFARLHRNEKRTEKLWKKPPPFTPELSPSTKKDSVADKNGDFEICTTLEDDLEAINQLGRQLGEVERCSPTVAASSISSSWEEISHSYHINHQHNNLNPPVIDQFKRTTMATPSVEQEVTILEFVGKQLERMEAKQQEFIVSSAHSSNKSSSQNVAATIEQKALSAVDPINVICTLPNKTETTVNNDRIIPTSNDTDSTTTTGTNNYGFFTLEQSSRSLSMDPPSSRNCFFAERIDRLSVPIWRRNRLEVTCDGDDDRMKYENFPILTPRRLRGGACITIQRAWRVHRSELQLAATMIQSWNSSIHFHDKSLADSSIRRQRALQKASRTVKCWWILEGLYIENDWITIAWENEVRIGDAMVQVNFNCEAKSLRVSSNWQSLKLVVLLVKAGLKKAIRGEEAARRIARWYKQSKGKLHKNATILQLWFRNCRKKRRCRNEEQLEDEESTSPVNNKDTTSLHDSSYNSTVALLNLREEVLCEIPSPTKNPVSTASHSHEEHVAAIKIQSFLRIAALKSAVKECPSTINQLRAALKISGPNDRTQLTSFDEFDAARNILCSTMIAQHLSGTQCSWGGVEHDMVSEEEFISQRAAALAIHNIVRAHLTGLKKYKDKKRATLIQATFRGYITRKRIEIQDLSAVVIQFSWSNRRYISIKAKNAKKIQRFWRMRKYQRNYEMLRFCIIFIQAGWRRAIARRRLKLLKSSVILVQRTWKGSRERNPYMKFRSAVMTIQYMFQIRRTITVYHEECCSAVAIQTWWRIHSARLLLLRSLKAASCLQLRIRGFVQCKKFRQIKLKIIKIQRNWRTYICMKLLRVQKSAAISLQIFWRSYLSIESANRRRQSILNIQRVYRGHRCQDLLVHAVISVTKLQTHWRRHRDQVMFLNHIKAATVLQTFTKTALIRHQFLANCRASVDIQRILRGYLCRQLVIYLKEKSRKELDVKHLNGVIVVQKMLRMSREKHRYSISLRSIILLQTFQRKILAQSLYKRKLESGRVIQSRLQGILEESRIKKLHLASTEIQRAWRVALAKNCVGALRHGNLISSSILIQSIWRGSKGCGEYTEIRNAIVTIQAYLRGMLATKRIERLINDKVTEEACISVQRQWRGALARENYDLARVSAIAIQASIRGMLATKCIECLVNDRVTEEACISVQRQWRGALARENYELALGSGIIIQASVRRVLASKIAKELKYEKTTTKASILIQSNWREVLVRGSYNEARESAITIESSARRALASKSTKMMAYVKLLENDEVTRVSAIKIQAFVRRALASTLQKKLKHERITEKASILLQTNWRAAIARGNYDKARASIIIIQTSTRRIKSLQIVKALWYKDERSAKKSVALIRAITIQSACRRMLASKRYNEARVTAILIQSAVRGMLAIKFTQGLRHERATKSSILVQSHVRGAIARTDYSNMRVAAIFIQASVRGMLALKSTQRSTFERAIKYSVLVQSRVRGAIARIRYGEARVAAILIQSAVRGMLALKSIQRSRHDRAIKSSILIQSHVRGAIARIRYGEARVAAISIRPCFRGTMVRKRFDDKRMAELNSSIHIQRVYRGAATRLRLDKLNELQHVSNLISTIKMQSFVRGSLTRKRVSSYHQHVAPRAIPRVNGNDQTSQAREHLYHNRMVKSSVLIQRTWRAGIARDMLHRARIAVTRIQRGFRAHQIRLRRQSFQVSIILIQCMIRGSLARKQLYRHQIAAIEHSGYQKAAILSIVIIQSYWRACQARDTYCRHRVAAMTIQAMIRGSHIRAQWRFVRLLSTKKNLLDESARKIQISYIVWRMDIAVWEMRSLAVLLQRGIRGQLSRSVVQYALMHLNSSYHSMIVNSYDRLVVHHREHGLSALFAWNRALSQAKVSVVILIQSFMRGIIVRNLIREKFGRVFDGRLVFAKPTTQSQSAAIAIQRAFHTWSQFRIFYTVIIQKSIRRWIALRKFHNTILVIRAATKIQAFQRCLNRRYCFSQQKQFAIKIQSLWRKVLARNSLIRYKTASCLIQRTYRIYQNHKKRRIALVARRLAVESQQLSIRQGEVALNQISSEIRAASAIIVENLLLRRELMTCGPCLTRLANRVNDTLNEKVLSSKHILPDFVHRNPIAIPLPNTVCRPESPDLCPKPTNIRTPVKCNKANPKPEKSTCTGNNLIVAKPLPSIGSTSGSPKTPERFIAATAATTTSTDDIGKNRLAKQAKELMIEARKAMRKNRKLGQKKPMMTMLGGGDVSPNRQKETTTRRRTQNNNTVDKNDSLENFGGAATMPSPIKEEKSDWDWTSGW</sequence>
<dbReference type="GO" id="GO:0005737">
    <property type="term" value="C:cytoplasm"/>
    <property type="evidence" value="ECO:0007669"/>
    <property type="project" value="UniProtKB-SubCell"/>
</dbReference>
<dbReference type="GO" id="GO:0007051">
    <property type="term" value="P:spindle organization"/>
    <property type="evidence" value="ECO:0007669"/>
    <property type="project" value="TreeGrafter"/>
</dbReference>
<dbReference type="KEGG" id="fcy:FRACYDRAFT_259782"/>
<dbReference type="InterPro" id="IPR051185">
    <property type="entry name" value="ASPM"/>
</dbReference>
<feature type="region of interest" description="Disordered" evidence="6">
    <location>
        <begin position="731"/>
        <end position="753"/>
    </location>
</feature>
<feature type="compositionally biased region" description="Low complexity" evidence="6">
    <location>
        <begin position="24"/>
        <end position="36"/>
    </location>
</feature>
<evidence type="ECO:0000256" key="3">
    <source>
        <dbReference type="ARBA" id="ARBA00022737"/>
    </source>
</evidence>
<keyword evidence="2" id="KW-0963">Cytoplasm</keyword>
<feature type="compositionally biased region" description="Low complexity" evidence="6">
    <location>
        <begin position="152"/>
        <end position="163"/>
    </location>
</feature>
<protein>
    <submittedName>
        <fullName evidence="7">Uncharacterized protein</fullName>
    </submittedName>
</protein>
<dbReference type="InParanoid" id="A0A1E7FSI3"/>
<feature type="compositionally biased region" description="Polar residues" evidence="6">
    <location>
        <begin position="1"/>
        <end position="17"/>
    </location>
</feature>
<feature type="compositionally biased region" description="Polar residues" evidence="6">
    <location>
        <begin position="237"/>
        <end position="247"/>
    </location>
</feature>
<dbReference type="Proteomes" id="UP000095751">
    <property type="component" value="Unassembled WGS sequence"/>
</dbReference>
<evidence type="ECO:0000256" key="2">
    <source>
        <dbReference type="ARBA" id="ARBA00022490"/>
    </source>
</evidence>
<gene>
    <name evidence="7" type="ORF">FRACYDRAFT_259782</name>
</gene>
<dbReference type="SMART" id="SM00015">
    <property type="entry name" value="IQ"/>
    <property type="match status" value="43"/>
</dbReference>
<reference evidence="7 8" key="1">
    <citation type="submission" date="2016-09" db="EMBL/GenBank/DDBJ databases">
        <title>Extensive genetic diversity and differential bi-allelic expression allows diatom success in the polar Southern Ocean.</title>
        <authorList>
            <consortium name="DOE Joint Genome Institute"/>
            <person name="Mock T."/>
            <person name="Otillar R.P."/>
            <person name="Strauss J."/>
            <person name="Dupont C."/>
            <person name="Frickenhaus S."/>
            <person name="Maumus F."/>
            <person name="Mcmullan M."/>
            <person name="Sanges R."/>
            <person name="Schmutz J."/>
            <person name="Toseland A."/>
            <person name="Valas R."/>
            <person name="Veluchamy A."/>
            <person name="Ward B.J."/>
            <person name="Allen A."/>
            <person name="Barry K."/>
            <person name="Falciatore A."/>
            <person name="Ferrante M."/>
            <person name="Fortunato A.E."/>
            <person name="Gloeckner G."/>
            <person name="Gruber A."/>
            <person name="Hipkin R."/>
            <person name="Janech M."/>
            <person name="Kroth P."/>
            <person name="Leese F."/>
            <person name="Lindquist E."/>
            <person name="Lyon B.R."/>
            <person name="Martin J."/>
            <person name="Mayer C."/>
            <person name="Parker M."/>
            <person name="Quesneville H."/>
            <person name="Raymond J."/>
            <person name="Uhlig C."/>
            <person name="Valentin K.U."/>
            <person name="Worden A.Z."/>
            <person name="Armbrust E.V."/>
            <person name="Bowler C."/>
            <person name="Green B."/>
            <person name="Moulton V."/>
            <person name="Van Oosterhout C."/>
            <person name="Grigoriev I."/>
        </authorList>
    </citation>
    <scope>NUCLEOTIDE SEQUENCE [LARGE SCALE GENOMIC DNA]</scope>
    <source>
        <strain evidence="7 8">CCMP1102</strain>
    </source>
</reference>
<dbReference type="Pfam" id="PF00612">
    <property type="entry name" value="IQ"/>
    <property type="match status" value="12"/>
</dbReference>
<feature type="region of interest" description="Disordered" evidence="6">
    <location>
        <begin position="52"/>
        <end position="263"/>
    </location>
</feature>
<dbReference type="PANTHER" id="PTHR22706">
    <property type="entry name" value="ASSEMBLY FACTOR FOR SPINDLE MICROTUBULES"/>
    <property type="match status" value="1"/>
</dbReference>
<feature type="compositionally biased region" description="Low complexity" evidence="6">
    <location>
        <begin position="87"/>
        <end position="99"/>
    </location>
</feature>
<dbReference type="OrthoDB" id="2148418at2759"/>
<keyword evidence="3" id="KW-0677">Repeat</keyword>
<dbReference type="GO" id="GO:0000922">
    <property type="term" value="C:spindle pole"/>
    <property type="evidence" value="ECO:0007669"/>
    <property type="project" value="TreeGrafter"/>
</dbReference>
<dbReference type="GO" id="GO:0000278">
    <property type="term" value="P:mitotic cell cycle"/>
    <property type="evidence" value="ECO:0007669"/>
    <property type="project" value="TreeGrafter"/>
</dbReference>
<feature type="compositionally biased region" description="Acidic residues" evidence="6">
    <location>
        <begin position="140"/>
        <end position="150"/>
    </location>
</feature>
<evidence type="ECO:0000313" key="7">
    <source>
        <dbReference type="EMBL" id="OEU21045.1"/>
    </source>
</evidence>
<dbReference type="Gene3D" id="1.20.5.190">
    <property type="match status" value="13"/>
</dbReference>
<dbReference type="GO" id="GO:0051295">
    <property type="term" value="P:establishment of meiotic spindle localization"/>
    <property type="evidence" value="ECO:0007669"/>
    <property type="project" value="TreeGrafter"/>
</dbReference>
<dbReference type="PROSITE" id="PS50096">
    <property type="entry name" value="IQ"/>
    <property type="match status" value="19"/>
</dbReference>
<feature type="compositionally biased region" description="Basic and acidic residues" evidence="6">
    <location>
        <begin position="114"/>
        <end position="125"/>
    </location>
</feature>
<evidence type="ECO:0000256" key="5">
    <source>
        <dbReference type="SAM" id="Coils"/>
    </source>
</evidence>
<feature type="region of interest" description="Disordered" evidence="6">
    <location>
        <begin position="1"/>
        <end position="36"/>
    </location>
</feature>
<dbReference type="SUPFAM" id="SSF52540">
    <property type="entry name" value="P-loop containing nucleoside triphosphate hydrolases"/>
    <property type="match status" value="3"/>
</dbReference>